<reference evidence="1" key="1">
    <citation type="submission" date="2020-11" db="EMBL/GenBank/DDBJ databases">
        <authorList>
            <person name="Tran Van P."/>
        </authorList>
    </citation>
    <scope>NUCLEOTIDE SEQUENCE</scope>
</reference>
<proteinExistence type="predicted"/>
<gene>
    <name evidence="1" type="ORF">TBIB3V08_LOCUS13047</name>
</gene>
<sequence length="196" mass="21856">MVVTCDCCCFKAAVAPVWKGRRRCMTTPTTQTPTMAPRTKQTPTAENNVLKTTLNTAGWNSNPDLPIFSSPVYCESDALYHSFTEAGLFLLITHTVLVTKISGSSPGVFSLSLHVNAIWLIPVRRLGSPSCKRPLLKCVCVQHCRGCDQTPVYSVDYYDATTGYGYQDDRLVYYRLVAELWRSLEQGNLCPVRHGR</sequence>
<accession>A0A7R9FCV0</accession>
<evidence type="ECO:0000313" key="1">
    <source>
        <dbReference type="EMBL" id="CAD7450778.1"/>
    </source>
</evidence>
<organism evidence="1">
    <name type="scientific">Timema bartmani</name>
    <dbReference type="NCBI Taxonomy" id="61472"/>
    <lineage>
        <taxon>Eukaryota</taxon>
        <taxon>Metazoa</taxon>
        <taxon>Ecdysozoa</taxon>
        <taxon>Arthropoda</taxon>
        <taxon>Hexapoda</taxon>
        <taxon>Insecta</taxon>
        <taxon>Pterygota</taxon>
        <taxon>Neoptera</taxon>
        <taxon>Polyneoptera</taxon>
        <taxon>Phasmatodea</taxon>
        <taxon>Timematodea</taxon>
        <taxon>Timematoidea</taxon>
        <taxon>Timematidae</taxon>
        <taxon>Timema</taxon>
    </lineage>
</organism>
<name>A0A7R9FCV0_9NEOP</name>
<dbReference type="EMBL" id="OD578526">
    <property type="protein sequence ID" value="CAD7450778.1"/>
    <property type="molecule type" value="Genomic_DNA"/>
</dbReference>
<protein>
    <submittedName>
        <fullName evidence="1">Uncharacterized protein</fullName>
    </submittedName>
</protein>
<dbReference type="AlphaFoldDB" id="A0A7R9FCV0"/>